<dbReference type="Gene3D" id="3.30.420.100">
    <property type="match status" value="1"/>
</dbReference>
<evidence type="ECO:0000256" key="2">
    <source>
        <dbReference type="ARBA" id="ARBA00022730"/>
    </source>
</evidence>
<name>A0A8D9NCE2_9GAMM</name>
<dbReference type="GO" id="GO:0006412">
    <property type="term" value="P:translation"/>
    <property type="evidence" value="ECO:0007669"/>
    <property type="project" value="UniProtKB-UniRule"/>
</dbReference>
<evidence type="ECO:0000313" key="9">
    <source>
        <dbReference type="Proteomes" id="UP000032800"/>
    </source>
</evidence>
<sequence>MKLKKEIRINRAKRVRLKIRKKMIDRICVNRTSRNIYAQIISGDGKNVLVSASTLDKDIKKEIKDIKPMEAAKKVGLMLATRAKRIGFNKKLAFDRSGFKYHGRVKALAKAARKGGLLF</sequence>
<accession>A0A8D9NCE2</accession>
<dbReference type="RefSeq" id="WP_219848792.1">
    <property type="nucleotide sequence ID" value="NZ_LN649255.1"/>
</dbReference>
<gene>
    <name evidence="7 8" type="primary">rplR</name>
    <name evidence="8" type="ORF">PAD_122</name>
</gene>
<evidence type="ECO:0000256" key="4">
    <source>
        <dbReference type="ARBA" id="ARBA00022980"/>
    </source>
</evidence>
<evidence type="ECO:0000256" key="1">
    <source>
        <dbReference type="ARBA" id="ARBA00007116"/>
    </source>
</evidence>
<dbReference type="NCBIfam" id="TIGR00060">
    <property type="entry name" value="L18_bact"/>
    <property type="match status" value="1"/>
</dbReference>
<dbReference type="InterPro" id="IPR004389">
    <property type="entry name" value="Ribosomal_uL18_bac-type"/>
</dbReference>
<dbReference type="GO" id="GO:0022625">
    <property type="term" value="C:cytosolic large ribosomal subunit"/>
    <property type="evidence" value="ECO:0007669"/>
    <property type="project" value="TreeGrafter"/>
</dbReference>
<protein>
    <recommendedName>
        <fullName evidence="6 7">Large ribosomal subunit protein uL18</fullName>
    </recommendedName>
</protein>
<keyword evidence="2 7" id="KW-0699">rRNA-binding</keyword>
<reference evidence="8 9" key="1">
    <citation type="journal article" date="2015" name="Genome Biol. Evol.">
        <title>Genome evolution in the primary endosymbiont of whiteflies sheds light on their divergence.</title>
        <authorList>
            <person name="Santos-Garcia D."/>
            <person name="Vargas-Chavez C."/>
            <person name="Moya A."/>
            <person name="Latorre A."/>
            <person name="Silva"/>
            <person name="F J."/>
        </authorList>
    </citation>
    <scope>NUCLEOTIDE SEQUENCE [LARGE SCALE GENOMIC DNA]</scope>
    <source>
        <strain evidence="9">AD-VLC</strain>
    </source>
</reference>
<dbReference type="PANTHER" id="PTHR12899">
    <property type="entry name" value="39S RIBOSOMAL PROTEIN L18, MITOCHONDRIAL"/>
    <property type="match status" value="1"/>
</dbReference>
<proteinExistence type="inferred from homology"/>
<keyword evidence="4 7" id="KW-0689">Ribosomal protein</keyword>
<dbReference type="CDD" id="cd00432">
    <property type="entry name" value="Ribosomal_L18_L5e"/>
    <property type="match status" value="1"/>
</dbReference>
<evidence type="ECO:0000256" key="6">
    <source>
        <dbReference type="ARBA" id="ARBA00035197"/>
    </source>
</evidence>
<dbReference type="InterPro" id="IPR057268">
    <property type="entry name" value="Ribosomal_L18"/>
</dbReference>
<evidence type="ECO:0000256" key="5">
    <source>
        <dbReference type="ARBA" id="ARBA00023274"/>
    </source>
</evidence>
<evidence type="ECO:0000313" key="8">
    <source>
        <dbReference type="EMBL" id="CEI58683.1"/>
    </source>
</evidence>
<dbReference type="AlphaFoldDB" id="A0A8D9NCE2"/>
<dbReference type="HAMAP" id="MF_01337_B">
    <property type="entry name" value="Ribosomal_uL18_B"/>
    <property type="match status" value="1"/>
</dbReference>
<dbReference type="GO" id="GO:0003735">
    <property type="term" value="F:structural constituent of ribosome"/>
    <property type="evidence" value="ECO:0007669"/>
    <property type="project" value="InterPro"/>
</dbReference>
<dbReference type="Pfam" id="PF00861">
    <property type="entry name" value="Ribosomal_L18p"/>
    <property type="match status" value="1"/>
</dbReference>
<dbReference type="EMBL" id="LN649255">
    <property type="protein sequence ID" value="CEI58683.1"/>
    <property type="molecule type" value="Genomic_DNA"/>
</dbReference>
<dbReference type="InterPro" id="IPR005484">
    <property type="entry name" value="Ribosomal_uL18_bac/plant/anim"/>
</dbReference>
<dbReference type="KEGG" id="plc:PAD_122"/>
<dbReference type="PANTHER" id="PTHR12899:SF3">
    <property type="entry name" value="LARGE RIBOSOMAL SUBUNIT PROTEIN UL18M"/>
    <property type="match status" value="1"/>
</dbReference>
<evidence type="ECO:0000256" key="3">
    <source>
        <dbReference type="ARBA" id="ARBA00022884"/>
    </source>
</evidence>
<dbReference type="FunFam" id="3.30.420.100:FF:000001">
    <property type="entry name" value="50S ribosomal protein L18"/>
    <property type="match status" value="1"/>
</dbReference>
<dbReference type="Proteomes" id="UP000032800">
    <property type="component" value="Chromosome I"/>
</dbReference>
<evidence type="ECO:0000256" key="7">
    <source>
        <dbReference type="HAMAP-Rule" id="MF_01337"/>
    </source>
</evidence>
<dbReference type="GO" id="GO:0008097">
    <property type="term" value="F:5S rRNA binding"/>
    <property type="evidence" value="ECO:0007669"/>
    <property type="project" value="TreeGrafter"/>
</dbReference>
<keyword evidence="3 7" id="KW-0694">RNA-binding</keyword>
<comment type="similarity">
    <text evidence="1 7">Belongs to the universal ribosomal protein uL18 family.</text>
</comment>
<keyword evidence="5 7" id="KW-0687">Ribonucleoprotein</keyword>
<comment type="subunit">
    <text evidence="7">Part of the 50S ribosomal subunit; part of the 5S rRNA/L5/L18/L25 subcomplex. Contacts the 5S and 23S rRNAs.</text>
</comment>
<organism evidence="8 9">
    <name type="scientific">Candidatus Portiera aleyrodidarum</name>
    <name type="common">primary endosymbiont of Bemisia tabaci</name>
    <dbReference type="NCBI Taxonomy" id="91844"/>
    <lineage>
        <taxon>Bacteria</taxon>
        <taxon>Pseudomonadati</taxon>
        <taxon>Pseudomonadota</taxon>
        <taxon>Gammaproteobacteria</taxon>
        <taxon>Candidatus Johnevansiales</taxon>
        <taxon>Candidatus Johnevansiaceae</taxon>
        <taxon>Candidatus Portiera</taxon>
    </lineage>
</organism>
<comment type="function">
    <text evidence="7">This is one of the proteins that bind and probably mediate the attachment of the 5S RNA into the large ribosomal subunit, where it forms part of the central protuberance.</text>
</comment>
<dbReference type="SUPFAM" id="SSF53137">
    <property type="entry name" value="Translational machinery components"/>
    <property type="match status" value="1"/>
</dbReference>